<keyword evidence="1" id="KW-0812">Transmembrane</keyword>
<protein>
    <submittedName>
        <fullName evidence="2">Uncharacterized protein</fullName>
    </submittedName>
</protein>
<sequence>MSVVRNKSNRIMVVQAGRGLFPRQPASAVLVAGASIAILVLLGGCTFPENYDHYAIFDREPELADAPPPELADQELSSVDVDSFRFATEYEGDRLYLARESDRVGGICLLVYGPGDAGVTAACSGGSWVDMRRAGADAYHVHSDAALPPPGYKDITENISVRTDRG</sequence>
<dbReference type="AlphaFoldDB" id="A0A2C8ZT85"/>
<proteinExistence type="predicted"/>
<reference evidence="2 3" key="1">
    <citation type="submission" date="2017-09" db="EMBL/GenBank/DDBJ databases">
        <authorList>
            <person name="Ehlers B."/>
            <person name="Leendertz F.H."/>
        </authorList>
    </citation>
    <scope>NUCLEOTIDE SEQUENCE [LARGE SCALE GENOMIC DNA]</scope>
    <source>
        <strain evidence="2 3">CGMCC 1.05381</strain>
    </source>
</reference>
<dbReference type="Proteomes" id="UP000219440">
    <property type="component" value="Unassembled WGS sequence"/>
</dbReference>
<dbReference type="EMBL" id="OCST01000004">
    <property type="protein sequence ID" value="SOE68818.1"/>
    <property type="molecule type" value="Genomic_DNA"/>
</dbReference>
<feature type="transmembrane region" description="Helical" evidence="1">
    <location>
        <begin position="26"/>
        <end position="47"/>
    </location>
</feature>
<keyword evidence="3" id="KW-1185">Reference proteome</keyword>
<accession>A0A2C8ZT85</accession>
<keyword evidence="1" id="KW-1133">Transmembrane helix</keyword>
<evidence type="ECO:0000256" key="1">
    <source>
        <dbReference type="SAM" id="Phobius"/>
    </source>
</evidence>
<evidence type="ECO:0000313" key="3">
    <source>
        <dbReference type="Proteomes" id="UP000219440"/>
    </source>
</evidence>
<gene>
    <name evidence="2" type="ORF">SAMN06296378_1844</name>
</gene>
<dbReference type="RefSeq" id="WP_179691853.1">
    <property type="nucleotide sequence ID" value="NZ_OCST01000004.1"/>
</dbReference>
<evidence type="ECO:0000313" key="2">
    <source>
        <dbReference type="EMBL" id="SOE68818.1"/>
    </source>
</evidence>
<name>A0A2C8ZT85_9MICO</name>
<organism evidence="2 3">
    <name type="scientific">Salinibacterium xinjiangense</name>
    <dbReference type="NCBI Taxonomy" id="386302"/>
    <lineage>
        <taxon>Bacteria</taxon>
        <taxon>Bacillati</taxon>
        <taxon>Actinomycetota</taxon>
        <taxon>Actinomycetes</taxon>
        <taxon>Micrococcales</taxon>
        <taxon>Microbacteriaceae</taxon>
        <taxon>Salinibacterium</taxon>
    </lineage>
</organism>
<keyword evidence="1" id="KW-0472">Membrane</keyword>